<evidence type="ECO:0000256" key="3">
    <source>
        <dbReference type="ARBA" id="ARBA00022840"/>
    </source>
</evidence>
<keyword evidence="1" id="KW-0813">Transport</keyword>
<evidence type="ECO:0000259" key="4">
    <source>
        <dbReference type="PROSITE" id="PS50893"/>
    </source>
</evidence>
<dbReference type="InterPro" id="IPR050763">
    <property type="entry name" value="ABC_transporter_ATP-binding"/>
</dbReference>
<dbReference type="SUPFAM" id="SSF52540">
    <property type="entry name" value="P-loop containing nucleoside triphosphate hydrolases"/>
    <property type="match status" value="1"/>
</dbReference>
<dbReference type="GO" id="GO:0005524">
    <property type="term" value="F:ATP binding"/>
    <property type="evidence" value="ECO:0007669"/>
    <property type="project" value="UniProtKB-KW"/>
</dbReference>
<sequence length="331" mass="37791">MSLIQVEGVSKEFRINRRHKGAFAAVKSLFKREYSYKVAVRDLSFNINEGEIVGYIGSNGAGKSTTIKMLSGVLVPTSGSVIVDGLVPYKNRKLNARKIGVVFGQRTQLYWNLPMEETFDLYKKIYNIDTVQFKKNVEFFVELLEMQPFLRTPVRQLSLGQRMRAELVVSLLHDPKILYLDEPTIGLDILVKQKIRKFIRQLNEEKSTTVILTTHDMDDIDQICDRVITIEKGEKIYDGPLEQFKAQYSVGHKLSVSFKTRYSGVNDPRLRVIEIQDHKVTVLFRKEEIGIPECLAILSQIGEIEDIKITEPNIEEAVENLIVNEAGKVLV</sequence>
<dbReference type="InterPro" id="IPR003439">
    <property type="entry name" value="ABC_transporter-like_ATP-bd"/>
</dbReference>
<dbReference type="EMBL" id="JBHIRY010000006">
    <property type="protein sequence ID" value="MFB5760589.1"/>
    <property type="molecule type" value="Genomic_DNA"/>
</dbReference>
<protein>
    <submittedName>
        <fullName evidence="5">ATP-binding cassette domain-containing protein</fullName>
    </submittedName>
</protein>
<name>A0ABV5BZ94_9BACL</name>
<dbReference type="RefSeq" id="WP_375519733.1">
    <property type="nucleotide sequence ID" value="NZ_JBHIRY010000006.1"/>
</dbReference>
<organism evidence="5 6">
    <name type="scientific">Paenibacillus medicaginis</name>
    <dbReference type="NCBI Taxonomy" id="1470560"/>
    <lineage>
        <taxon>Bacteria</taxon>
        <taxon>Bacillati</taxon>
        <taxon>Bacillota</taxon>
        <taxon>Bacilli</taxon>
        <taxon>Bacillales</taxon>
        <taxon>Paenibacillaceae</taxon>
        <taxon>Paenibacillus</taxon>
    </lineage>
</organism>
<dbReference type="PROSITE" id="PS50893">
    <property type="entry name" value="ABC_TRANSPORTER_2"/>
    <property type="match status" value="1"/>
</dbReference>
<proteinExistence type="predicted"/>
<dbReference type="Proteomes" id="UP001580430">
    <property type="component" value="Unassembled WGS sequence"/>
</dbReference>
<accession>A0ABV5BZ94</accession>
<keyword evidence="2" id="KW-0547">Nucleotide-binding</keyword>
<feature type="domain" description="ABC transporter" evidence="4">
    <location>
        <begin position="24"/>
        <end position="257"/>
    </location>
</feature>
<reference evidence="5 6" key="1">
    <citation type="submission" date="2024-09" db="EMBL/GenBank/DDBJ databases">
        <title>Paenibacillus zeirhizospherea sp. nov., isolated from surface of the maize (Zea mays) roots in a horticulture field, Hungary.</title>
        <authorList>
            <person name="Marton D."/>
            <person name="Farkas M."/>
            <person name="Bedics A."/>
            <person name="Toth E."/>
            <person name="Tancsics A."/>
            <person name="Boka K."/>
            <person name="Marati G."/>
            <person name="Kriszt B."/>
            <person name="Cserhati M."/>
        </authorList>
    </citation>
    <scope>NUCLEOTIDE SEQUENCE [LARGE SCALE GENOMIC DNA]</scope>
    <source>
        <strain evidence="5 6">JCM 18446</strain>
    </source>
</reference>
<evidence type="ECO:0000256" key="2">
    <source>
        <dbReference type="ARBA" id="ARBA00022741"/>
    </source>
</evidence>
<gene>
    <name evidence="5" type="ORF">ACE5LO_09305</name>
</gene>
<dbReference type="PROSITE" id="PS00211">
    <property type="entry name" value="ABC_TRANSPORTER_1"/>
    <property type="match status" value="1"/>
</dbReference>
<evidence type="ECO:0000313" key="5">
    <source>
        <dbReference type="EMBL" id="MFB5760589.1"/>
    </source>
</evidence>
<evidence type="ECO:0000256" key="1">
    <source>
        <dbReference type="ARBA" id="ARBA00022448"/>
    </source>
</evidence>
<dbReference type="InterPro" id="IPR003593">
    <property type="entry name" value="AAA+_ATPase"/>
</dbReference>
<comment type="caution">
    <text evidence="5">The sequence shown here is derived from an EMBL/GenBank/DDBJ whole genome shotgun (WGS) entry which is preliminary data.</text>
</comment>
<keyword evidence="6" id="KW-1185">Reference proteome</keyword>
<dbReference type="InterPro" id="IPR017871">
    <property type="entry name" value="ABC_transporter-like_CS"/>
</dbReference>
<dbReference type="PANTHER" id="PTHR42711:SF1">
    <property type="entry name" value="ABC-TRANSPORT PROTEIN, ATP-BINDING COMPONENT"/>
    <property type="match status" value="1"/>
</dbReference>
<evidence type="ECO:0000313" key="6">
    <source>
        <dbReference type="Proteomes" id="UP001580430"/>
    </source>
</evidence>
<dbReference type="SMART" id="SM00382">
    <property type="entry name" value="AAA"/>
    <property type="match status" value="1"/>
</dbReference>
<dbReference type="PANTHER" id="PTHR42711">
    <property type="entry name" value="ABC TRANSPORTER ATP-BINDING PROTEIN"/>
    <property type="match status" value="1"/>
</dbReference>
<dbReference type="Pfam" id="PF00005">
    <property type="entry name" value="ABC_tran"/>
    <property type="match status" value="1"/>
</dbReference>
<dbReference type="InterPro" id="IPR027417">
    <property type="entry name" value="P-loop_NTPase"/>
</dbReference>
<keyword evidence="3 5" id="KW-0067">ATP-binding</keyword>
<dbReference type="Gene3D" id="3.40.50.300">
    <property type="entry name" value="P-loop containing nucleotide triphosphate hydrolases"/>
    <property type="match status" value="1"/>
</dbReference>